<evidence type="ECO:0000313" key="2">
    <source>
        <dbReference type="EMBL" id="PKC56783.1"/>
    </source>
</evidence>
<reference evidence="2 3" key="2">
    <citation type="submission" date="2017-10" db="EMBL/GenBank/DDBJ databases">
        <title>Genome analyses suggest a sexual origin of heterokaryosis in a supposedly ancient asexual fungus.</title>
        <authorList>
            <person name="Corradi N."/>
            <person name="Sedzielewska K."/>
            <person name="Noel J."/>
            <person name="Charron P."/>
            <person name="Farinelli L."/>
            <person name="Marton T."/>
            <person name="Kruger M."/>
            <person name="Pelin A."/>
            <person name="Brachmann A."/>
            <person name="Corradi N."/>
        </authorList>
    </citation>
    <scope>NUCLEOTIDE SEQUENCE [LARGE SCALE GENOMIC DNA]</scope>
    <source>
        <strain evidence="2 3">A1</strain>
    </source>
</reference>
<evidence type="ECO:0000256" key="1">
    <source>
        <dbReference type="SAM" id="MobiDB-lite"/>
    </source>
</evidence>
<accession>A0A2I1DXM7</accession>
<dbReference type="AlphaFoldDB" id="A0A2I1DXM7"/>
<dbReference type="VEuPathDB" id="FungiDB:RhiirA1_473502"/>
<feature type="compositionally biased region" description="Polar residues" evidence="1">
    <location>
        <begin position="16"/>
        <end position="25"/>
    </location>
</feature>
<dbReference type="Proteomes" id="UP000232688">
    <property type="component" value="Unassembled WGS sequence"/>
</dbReference>
<dbReference type="EMBL" id="LLXH01002027">
    <property type="protein sequence ID" value="PKC56783.1"/>
    <property type="molecule type" value="Genomic_DNA"/>
</dbReference>
<dbReference type="OrthoDB" id="10512125at2759"/>
<feature type="region of interest" description="Disordered" evidence="1">
    <location>
        <begin position="1"/>
        <end position="51"/>
    </location>
</feature>
<gene>
    <name evidence="2" type="ORF">RhiirA1_473502</name>
</gene>
<sequence length="59" mass="6745">MTHNTRSKSSSKDKNNIAQTYSTRRPASDDDLQDRPNKIRATDITSNDKNSSLHLLLWT</sequence>
<name>A0A2I1DXM7_9GLOM</name>
<organism evidence="2 3">
    <name type="scientific">Rhizophagus irregularis</name>
    <dbReference type="NCBI Taxonomy" id="588596"/>
    <lineage>
        <taxon>Eukaryota</taxon>
        <taxon>Fungi</taxon>
        <taxon>Fungi incertae sedis</taxon>
        <taxon>Mucoromycota</taxon>
        <taxon>Glomeromycotina</taxon>
        <taxon>Glomeromycetes</taxon>
        <taxon>Glomerales</taxon>
        <taxon>Glomeraceae</taxon>
        <taxon>Rhizophagus</taxon>
    </lineage>
</organism>
<protein>
    <submittedName>
        <fullName evidence="2">Uncharacterized protein</fullName>
    </submittedName>
</protein>
<proteinExistence type="predicted"/>
<reference evidence="2 3" key="1">
    <citation type="submission" date="2017-10" db="EMBL/GenBank/DDBJ databases">
        <title>Extensive intraspecific genome diversity in a model arbuscular mycorrhizal fungus.</title>
        <authorList>
            <person name="Chen E.C.H."/>
            <person name="Morin E."/>
            <person name="Baudet D."/>
            <person name="Noel J."/>
            <person name="Ndikumana S."/>
            <person name="Charron P."/>
            <person name="St-Onge C."/>
            <person name="Giorgi J."/>
            <person name="Grigoriev I.V."/>
            <person name="Roux C."/>
            <person name="Martin F.M."/>
            <person name="Corradi N."/>
        </authorList>
    </citation>
    <scope>NUCLEOTIDE SEQUENCE [LARGE SCALE GENOMIC DNA]</scope>
    <source>
        <strain evidence="2 3">A1</strain>
    </source>
</reference>
<evidence type="ECO:0000313" key="3">
    <source>
        <dbReference type="Proteomes" id="UP000232688"/>
    </source>
</evidence>
<comment type="caution">
    <text evidence="2">The sequence shown here is derived from an EMBL/GenBank/DDBJ whole genome shotgun (WGS) entry which is preliminary data.</text>
</comment>